<keyword evidence="2" id="KW-1133">Transmembrane helix</keyword>
<keyword evidence="2" id="KW-0472">Membrane</keyword>
<sequence>MRTGRLDSLRGRSCFSRVSRTLTTVMTPSSSMVSPGVTPSALERRRRRRCVALLVESSSESEPSSDSTVVLTSSVLPGRRRPRPPRRRRRPRLAASPLSSLFSTSGVTTALGTAFLREGAFFSTGAASGSVALARETFAALASTGAAWKIGTGMAAAAAFFLAGLFFSTDVAGTSTIPVGACATFLTARLRGVFGSIAMAPNPLCV</sequence>
<feature type="region of interest" description="Disordered" evidence="1">
    <location>
        <begin position="57"/>
        <end position="95"/>
    </location>
</feature>
<evidence type="ECO:0000313" key="3">
    <source>
        <dbReference type="EMBL" id="CAB5077153.1"/>
    </source>
</evidence>
<feature type="compositionally biased region" description="Low complexity" evidence="1">
    <location>
        <begin position="57"/>
        <end position="76"/>
    </location>
</feature>
<evidence type="ECO:0000256" key="1">
    <source>
        <dbReference type="SAM" id="MobiDB-lite"/>
    </source>
</evidence>
<name>A0A6J7VFU9_9ZZZZ</name>
<protein>
    <submittedName>
        <fullName evidence="3">Unannotated protein</fullName>
    </submittedName>
</protein>
<dbReference type="AlphaFoldDB" id="A0A6J7VFU9"/>
<proteinExistence type="predicted"/>
<feature type="transmembrane region" description="Helical" evidence="2">
    <location>
        <begin position="93"/>
        <end position="116"/>
    </location>
</feature>
<dbReference type="EMBL" id="CAFBRB010000146">
    <property type="protein sequence ID" value="CAB5077153.1"/>
    <property type="molecule type" value="Genomic_DNA"/>
</dbReference>
<evidence type="ECO:0000256" key="2">
    <source>
        <dbReference type="SAM" id="Phobius"/>
    </source>
</evidence>
<reference evidence="3" key="1">
    <citation type="submission" date="2020-05" db="EMBL/GenBank/DDBJ databases">
        <authorList>
            <person name="Chiriac C."/>
            <person name="Salcher M."/>
            <person name="Ghai R."/>
            <person name="Kavagutti S V."/>
        </authorList>
    </citation>
    <scope>NUCLEOTIDE SEQUENCE</scope>
</reference>
<feature type="transmembrane region" description="Helical" evidence="2">
    <location>
        <begin position="146"/>
        <end position="167"/>
    </location>
</feature>
<accession>A0A6J7VFU9</accession>
<keyword evidence="2" id="KW-0812">Transmembrane</keyword>
<gene>
    <name evidence="3" type="ORF">UFOPK4401_01140</name>
</gene>
<feature type="compositionally biased region" description="Basic residues" evidence="1">
    <location>
        <begin position="78"/>
        <end position="92"/>
    </location>
</feature>
<organism evidence="3">
    <name type="scientific">freshwater metagenome</name>
    <dbReference type="NCBI Taxonomy" id="449393"/>
    <lineage>
        <taxon>unclassified sequences</taxon>
        <taxon>metagenomes</taxon>
        <taxon>ecological metagenomes</taxon>
    </lineage>
</organism>